<name>A0A5B8Z021_CYTDA</name>
<dbReference type="Proteomes" id="UP000321555">
    <property type="component" value="Chromosome"/>
</dbReference>
<evidence type="ECO:0000313" key="2">
    <source>
        <dbReference type="Proteomes" id="UP000321555"/>
    </source>
</evidence>
<dbReference type="OrthoDB" id="7944398at2"/>
<dbReference type="RefSeq" id="WP_057775660.1">
    <property type="nucleotide sequence ID" value="NZ_CP042593.1"/>
</dbReference>
<dbReference type="KEGG" id="bda:FSZ17_02810"/>
<gene>
    <name evidence="1" type="ORF">FSZ17_02810</name>
</gene>
<evidence type="ECO:0000313" key="1">
    <source>
        <dbReference type="EMBL" id="QED46300.1"/>
    </source>
</evidence>
<dbReference type="AlphaFoldDB" id="A0A5B8Z021"/>
<protein>
    <submittedName>
        <fullName evidence="1">Protein phosphatase 2C domain-containing protein</fullName>
    </submittedName>
</protein>
<organism evidence="1 2">
    <name type="scientific">Cytobacillus dafuensis</name>
    <name type="common">Bacillus dafuensis</name>
    <dbReference type="NCBI Taxonomy" id="1742359"/>
    <lineage>
        <taxon>Bacteria</taxon>
        <taxon>Bacillati</taxon>
        <taxon>Bacillota</taxon>
        <taxon>Bacilli</taxon>
        <taxon>Bacillales</taxon>
        <taxon>Bacillaceae</taxon>
        <taxon>Cytobacillus</taxon>
    </lineage>
</organism>
<reference evidence="2" key="1">
    <citation type="submission" date="2019-08" db="EMBL/GenBank/DDBJ databases">
        <authorList>
            <person name="Zheng X."/>
        </authorList>
    </citation>
    <scope>NUCLEOTIDE SEQUENCE [LARGE SCALE GENOMIC DNA]</scope>
    <source>
        <strain evidence="2">FJAT-25496</strain>
    </source>
</reference>
<proteinExistence type="predicted"/>
<sequence length="271" mass="31093">MGSVHGLSWVGSQEHFVDEINTKRIHHIVLGRFGGNSSAGQYKNEDGCIVWVDEKMDWEFVILLDAHQSAESAELVISSFIEKKDVIQSILSLSISEAFNRLNEMIVSTFQSRHFKEACQKIQGETACLFVVRKGKFLSWLSIGDCILYLHHPELSALNEYQQNQRSFYEWVGRVNTFDLEAPCYSVGRKELRKGKNHLFVTTDGLIECPNTNFQNPKEIFKPFENNSNEDSVKLLLREIKEKNVRDSSTILSWFVDIDLDASRPSDDIIR</sequence>
<dbReference type="Gene3D" id="3.60.40.10">
    <property type="entry name" value="PPM-type phosphatase domain"/>
    <property type="match status" value="1"/>
</dbReference>
<dbReference type="EMBL" id="CP042593">
    <property type="protein sequence ID" value="QED46300.1"/>
    <property type="molecule type" value="Genomic_DNA"/>
</dbReference>
<keyword evidence="2" id="KW-1185">Reference proteome</keyword>
<dbReference type="InterPro" id="IPR036457">
    <property type="entry name" value="PPM-type-like_dom_sf"/>
</dbReference>
<accession>A0A5B8Z021</accession>
<dbReference type="SUPFAM" id="SSF81606">
    <property type="entry name" value="PP2C-like"/>
    <property type="match status" value="1"/>
</dbReference>
<dbReference type="STRING" id="1742359.GCA_001439625_04404"/>